<dbReference type="Gene3D" id="2.70.98.10">
    <property type="match status" value="1"/>
</dbReference>
<dbReference type="AlphaFoldDB" id="A0A9X1QNW4"/>
<dbReference type="GO" id="GO:0005975">
    <property type="term" value="P:carbohydrate metabolic process"/>
    <property type="evidence" value="ECO:0007669"/>
    <property type="project" value="InterPro"/>
</dbReference>
<dbReference type="InterPro" id="IPR014718">
    <property type="entry name" value="GH-type_carb-bd"/>
</dbReference>
<dbReference type="EMBL" id="JAKGSI010000002">
    <property type="protein sequence ID" value="MCF4006431.1"/>
    <property type="molecule type" value="Genomic_DNA"/>
</dbReference>
<dbReference type="GO" id="GO:0030246">
    <property type="term" value="F:carbohydrate binding"/>
    <property type="evidence" value="ECO:0007669"/>
    <property type="project" value="InterPro"/>
</dbReference>
<dbReference type="CDD" id="cd09022">
    <property type="entry name" value="Aldose_epim_Ec_YihR"/>
    <property type="match status" value="1"/>
</dbReference>
<evidence type="ECO:0000313" key="2">
    <source>
        <dbReference type="Proteomes" id="UP001139336"/>
    </source>
</evidence>
<dbReference type="SUPFAM" id="SSF74650">
    <property type="entry name" value="Galactose mutarotase-like"/>
    <property type="match status" value="1"/>
</dbReference>
<sequence length="313" mass="33647">MSTYLDIQSGHYRCEVSPFGGGLASLTFQGENLVAPYGDHGFPPLSAQTLLAPWPNRTADGVFAHEGIIHRLDITEPGRMTAIHGFVASEEWEVLDHGETSVRLGLRFPGQPGWPWPMRYEVTWSVEEDAGLSGVVTIALEDAAESSCPLGFGWHPYLVARGAHVDECTLTVPVSTSLPLDPQRNLPAGPESPIEGAVAGLASGVPLRGVWLDHCFGGVESPGEGMIRARLLDDGGRGVELLADARTRWFQIFTADPARREGYPGLGRALAVEPMTCPPNALRSGRDLLTLNPGEEFSFHLGIRAIGPDLPEA</sequence>
<dbReference type="InterPro" id="IPR008183">
    <property type="entry name" value="Aldose_1/G6P_1-epimerase"/>
</dbReference>
<comment type="caution">
    <text evidence="1">The sequence shown here is derived from an EMBL/GenBank/DDBJ whole genome shotgun (WGS) entry which is preliminary data.</text>
</comment>
<name>A0A9X1QNW4_9CORY</name>
<accession>A0A9X1QNW4</accession>
<evidence type="ECO:0000313" key="1">
    <source>
        <dbReference type="EMBL" id="MCF4006431.1"/>
    </source>
</evidence>
<dbReference type="RefSeq" id="WP_236118234.1">
    <property type="nucleotide sequence ID" value="NZ_JAKGSI010000002.1"/>
</dbReference>
<dbReference type="Proteomes" id="UP001139336">
    <property type="component" value="Unassembled WGS sequence"/>
</dbReference>
<protein>
    <submittedName>
        <fullName evidence="1">Aldose 1-epimerase family protein</fullName>
    </submittedName>
</protein>
<keyword evidence="2" id="KW-1185">Reference proteome</keyword>
<dbReference type="InterPro" id="IPR011013">
    <property type="entry name" value="Gal_mutarotase_sf_dom"/>
</dbReference>
<reference evidence="1" key="1">
    <citation type="submission" date="2022-01" db="EMBL/GenBank/DDBJ databases">
        <title>Corynebacterium sp. nov isolated from isolated from the feces of the greater white-fronted geese (Anser albifrons) at Poyang Lake, PR China.</title>
        <authorList>
            <person name="Liu Q."/>
        </authorList>
    </citation>
    <scope>NUCLEOTIDE SEQUENCE</scope>
    <source>
        <strain evidence="1">JCM 32435</strain>
    </source>
</reference>
<proteinExistence type="predicted"/>
<dbReference type="Pfam" id="PF01263">
    <property type="entry name" value="Aldose_epim"/>
    <property type="match status" value="1"/>
</dbReference>
<gene>
    <name evidence="1" type="ORF">L1O03_04440</name>
</gene>
<dbReference type="InterPro" id="IPR037480">
    <property type="entry name" value="YihR-like"/>
</dbReference>
<dbReference type="GO" id="GO:0016853">
    <property type="term" value="F:isomerase activity"/>
    <property type="evidence" value="ECO:0007669"/>
    <property type="project" value="InterPro"/>
</dbReference>
<organism evidence="1 2">
    <name type="scientific">Corynebacterium uropygiale</name>
    <dbReference type="NCBI Taxonomy" id="1775911"/>
    <lineage>
        <taxon>Bacteria</taxon>
        <taxon>Bacillati</taxon>
        <taxon>Actinomycetota</taxon>
        <taxon>Actinomycetes</taxon>
        <taxon>Mycobacteriales</taxon>
        <taxon>Corynebacteriaceae</taxon>
        <taxon>Corynebacterium</taxon>
    </lineage>
</organism>